<proteinExistence type="predicted"/>
<keyword evidence="2" id="KW-1185">Reference proteome</keyword>
<evidence type="ECO:0000313" key="1">
    <source>
        <dbReference type="EMBL" id="KRQ87761.1"/>
    </source>
</evidence>
<organism evidence="1 2">
    <name type="scientific">Caloramator mitchellensis</name>
    <dbReference type="NCBI Taxonomy" id="908809"/>
    <lineage>
        <taxon>Bacteria</taxon>
        <taxon>Bacillati</taxon>
        <taxon>Bacillota</taxon>
        <taxon>Clostridia</taxon>
        <taxon>Eubacteriales</taxon>
        <taxon>Clostridiaceae</taxon>
        <taxon>Caloramator</taxon>
    </lineage>
</organism>
<dbReference type="AlphaFoldDB" id="A0A0R3JW54"/>
<reference evidence="1 2" key="1">
    <citation type="submission" date="2015-09" db="EMBL/GenBank/DDBJ databases">
        <title>Draft genome sequence of a Caloramator mitchellensis, a moderate thermophile from the Great Artesian Basin of Australia.</title>
        <authorList>
            <person name="Patel B.K."/>
        </authorList>
    </citation>
    <scope>NUCLEOTIDE SEQUENCE [LARGE SCALE GENOMIC DNA]</scope>
    <source>
        <strain evidence="1 2">VF08</strain>
    </source>
</reference>
<name>A0A0R3JW54_CALMK</name>
<comment type="caution">
    <text evidence="1">The sequence shown here is derived from an EMBL/GenBank/DDBJ whole genome shotgun (WGS) entry which is preliminary data.</text>
</comment>
<dbReference type="Proteomes" id="UP000052015">
    <property type="component" value="Unassembled WGS sequence"/>
</dbReference>
<accession>A0A0R3JW54</accession>
<dbReference type="EMBL" id="LKHP01000002">
    <property type="protein sequence ID" value="KRQ87761.1"/>
    <property type="molecule type" value="Genomic_DNA"/>
</dbReference>
<sequence length="130" mass="15019">MFISPTFKMVIKCSKCGKYVPFNIDLFRAKSSSCLKCSCGHDVLSYELRNGELHFEIDCVVCEKKHKYRYKVKELVEKPLKVVNCPFSGIEIAFAGKHNNVDGIIKRYESDFEEFLISLGFMYKSRLGRV</sequence>
<gene>
    <name evidence="1" type="ORF">ABG79_00566</name>
</gene>
<evidence type="ECO:0000313" key="2">
    <source>
        <dbReference type="Proteomes" id="UP000052015"/>
    </source>
</evidence>
<dbReference type="OrthoDB" id="1678992at2"/>
<protein>
    <submittedName>
        <fullName evidence="1">Uncharacterized protein</fullName>
    </submittedName>
</protein>
<dbReference type="RefSeq" id="WP_057976891.1">
    <property type="nucleotide sequence ID" value="NZ_LKHP01000002.1"/>
</dbReference>
<dbReference type="STRING" id="908809.ABG79_00566"/>